<reference evidence="11" key="1">
    <citation type="submission" date="2018-05" db="EMBL/GenBank/DDBJ databases">
        <authorList>
            <person name="Lanie J.A."/>
            <person name="Ng W.-L."/>
            <person name="Kazmierczak K.M."/>
            <person name="Andrzejewski T.M."/>
            <person name="Davidsen T.M."/>
            <person name="Wayne K.J."/>
            <person name="Tettelin H."/>
            <person name="Glass J.I."/>
            <person name="Rusch D."/>
            <person name="Podicherti R."/>
            <person name="Tsui H.-C.T."/>
            <person name="Winkler M.E."/>
        </authorList>
    </citation>
    <scope>NUCLEOTIDE SEQUENCE</scope>
</reference>
<comment type="catalytic activity">
    <reaction evidence="9">
        <text>L-glutamine + H2O = L-glutamate + NH4(+)</text>
        <dbReference type="Rhea" id="RHEA:15889"/>
        <dbReference type="ChEBI" id="CHEBI:15377"/>
        <dbReference type="ChEBI" id="CHEBI:28938"/>
        <dbReference type="ChEBI" id="CHEBI:29985"/>
        <dbReference type="ChEBI" id="CHEBI:58359"/>
        <dbReference type="EC" id="3.5.1.2"/>
    </reaction>
</comment>
<evidence type="ECO:0000256" key="9">
    <source>
        <dbReference type="ARBA" id="ARBA00049534"/>
    </source>
</evidence>
<comment type="catalytic activity">
    <reaction evidence="8">
        <text>5-[(5-phospho-1-deoxy-D-ribulos-1-ylimino)methylamino]-1-(5-phospho-beta-D-ribosyl)imidazole-4-carboxamide + L-glutamine = D-erythro-1-(imidazol-4-yl)glycerol 3-phosphate + 5-amino-1-(5-phospho-beta-D-ribosyl)imidazole-4-carboxamide + L-glutamate + H(+)</text>
        <dbReference type="Rhea" id="RHEA:24793"/>
        <dbReference type="ChEBI" id="CHEBI:15378"/>
        <dbReference type="ChEBI" id="CHEBI:29985"/>
        <dbReference type="ChEBI" id="CHEBI:58278"/>
        <dbReference type="ChEBI" id="CHEBI:58359"/>
        <dbReference type="ChEBI" id="CHEBI:58475"/>
        <dbReference type="ChEBI" id="CHEBI:58525"/>
        <dbReference type="EC" id="4.3.2.10"/>
    </reaction>
</comment>
<keyword evidence="3" id="KW-0028">Amino-acid biosynthesis</keyword>
<dbReference type="InterPro" id="IPR017926">
    <property type="entry name" value="GATASE"/>
</dbReference>
<dbReference type="SUPFAM" id="SSF52317">
    <property type="entry name" value="Class I glutamine amidotransferase-like"/>
    <property type="match status" value="1"/>
</dbReference>
<dbReference type="InterPro" id="IPR010139">
    <property type="entry name" value="Imidazole-glycPsynth_HisH"/>
</dbReference>
<dbReference type="PANTHER" id="PTHR42701">
    <property type="entry name" value="IMIDAZOLE GLYCEROL PHOSPHATE SYNTHASE SUBUNIT HISH"/>
    <property type="match status" value="1"/>
</dbReference>
<dbReference type="InterPro" id="IPR029062">
    <property type="entry name" value="Class_I_gatase-like"/>
</dbReference>
<evidence type="ECO:0000259" key="10">
    <source>
        <dbReference type="Pfam" id="PF00117"/>
    </source>
</evidence>
<dbReference type="GO" id="GO:0000105">
    <property type="term" value="P:L-histidine biosynthetic process"/>
    <property type="evidence" value="ECO:0007669"/>
    <property type="project" value="UniProtKB-UniPathway"/>
</dbReference>
<dbReference type="PROSITE" id="PS51273">
    <property type="entry name" value="GATASE_TYPE_1"/>
    <property type="match status" value="1"/>
</dbReference>
<feature type="non-terminal residue" evidence="11">
    <location>
        <position position="157"/>
    </location>
</feature>
<evidence type="ECO:0000256" key="4">
    <source>
        <dbReference type="ARBA" id="ARBA00022801"/>
    </source>
</evidence>
<feature type="domain" description="Glutamine amidotransferase" evidence="10">
    <location>
        <begin position="3"/>
        <end position="153"/>
    </location>
</feature>
<dbReference type="GO" id="GO:0016829">
    <property type="term" value="F:lyase activity"/>
    <property type="evidence" value="ECO:0007669"/>
    <property type="project" value="UniProtKB-KW"/>
</dbReference>
<evidence type="ECO:0000256" key="7">
    <source>
        <dbReference type="ARBA" id="ARBA00023239"/>
    </source>
</evidence>
<comment type="subunit">
    <text evidence="2">Heterodimer of HisH and HisF.</text>
</comment>
<dbReference type="AlphaFoldDB" id="A0A382M129"/>
<evidence type="ECO:0000256" key="6">
    <source>
        <dbReference type="ARBA" id="ARBA00023102"/>
    </source>
</evidence>
<proteinExistence type="predicted"/>
<gene>
    <name evidence="11" type="ORF">METZ01_LOCUS294221</name>
</gene>
<keyword evidence="5" id="KW-0315">Glutamine amidotransferase</keyword>
<evidence type="ECO:0000256" key="8">
    <source>
        <dbReference type="ARBA" id="ARBA00047838"/>
    </source>
</evidence>
<evidence type="ECO:0000256" key="1">
    <source>
        <dbReference type="ARBA" id="ARBA00005091"/>
    </source>
</evidence>
<dbReference type="GO" id="GO:0000107">
    <property type="term" value="F:imidazoleglycerol-phosphate synthase activity"/>
    <property type="evidence" value="ECO:0007669"/>
    <property type="project" value="TreeGrafter"/>
</dbReference>
<name>A0A382M129_9ZZZZ</name>
<sequence length="157" mass="16401">MIVLIDYGAGNLTSVKKALGHLGAGFATASSPNELTDMSALIVPGVGNFKTTSVLAQDWRSAIGGAAERGIPLLGICLGLQWLFEGSEEAPHVAGLAAIPGTCSLIDGDSSSEFGTFKVPHVGWNSLQITRDSWLLDGIRNGDQVYFTHSYAAPVTP</sequence>
<organism evidence="11">
    <name type="scientific">marine metagenome</name>
    <dbReference type="NCBI Taxonomy" id="408172"/>
    <lineage>
        <taxon>unclassified sequences</taxon>
        <taxon>metagenomes</taxon>
        <taxon>ecological metagenomes</taxon>
    </lineage>
</organism>
<dbReference type="Pfam" id="PF00117">
    <property type="entry name" value="GATase"/>
    <property type="match status" value="1"/>
</dbReference>
<dbReference type="NCBIfam" id="TIGR01855">
    <property type="entry name" value="IMP_synth_hisH"/>
    <property type="match status" value="1"/>
</dbReference>
<protein>
    <recommendedName>
        <fullName evidence="10">Glutamine amidotransferase domain-containing protein</fullName>
    </recommendedName>
</protein>
<accession>A0A382M129</accession>
<comment type="pathway">
    <text evidence="1">Amino-acid biosynthesis; L-histidine biosynthesis; L-histidine from 5-phospho-alpha-D-ribose 1-diphosphate: step 5/9.</text>
</comment>
<keyword evidence="4" id="KW-0378">Hydrolase</keyword>
<keyword evidence="6" id="KW-0368">Histidine biosynthesis</keyword>
<keyword evidence="7" id="KW-0456">Lyase</keyword>
<dbReference type="Gene3D" id="3.40.50.880">
    <property type="match status" value="1"/>
</dbReference>
<dbReference type="PANTHER" id="PTHR42701:SF1">
    <property type="entry name" value="IMIDAZOLE GLYCEROL PHOSPHATE SYNTHASE SUBUNIT HISH"/>
    <property type="match status" value="1"/>
</dbReference>
<dbReference type="UniPathway" id="UPA00031">
    <property type="reaction ID" value="UER00010"/>
</dbReference>
<evidence type="ECO:0000256" key="5">
    <source>
        <dbReference type="ARBA" id="ARBA00022962"/>
    </source>
</evidence>
<evidence type="ECO:0000256" key="3">
    <source>
        <dbReference type="ARBA" id="ARBA00022605"/>
    </source>
</evidence>
<dbReference type="EMBL" id="UINC01089899">
    <property type="protein sequence ID" value="SVC41367.1"/>
    <property type="molecule type" value="Genomic_DNA"/>
</dbReference>
<evidence type="ECO:0000256" key="2">
    <source>
        <dbReference type="ARBA" id="ARBA00011152"/>
    </source>
</evidence>
<dbReference type="GO" id="GO:0004359">
    <property type="term" value="F:glutaminase activity"/>
    <property type="evidence" value="ECO:0007669"/>
    <property type="project" value="UniProtKB-EC"/>
</dbReference>
<evidence type="ECO:0000313" key="11">
    <source>
        <dbReference type="EMBL" id="SVC41367.1"/>
    </source>
</evidence>